<accession>A0ABD0U6U7</accession>
<protein>
    <submittedName>
        <fullName evidence="1">Uncharacterized protein</fullName>
    </submittedName>
</protein>
<gene>
    <name evidence="1" type="ORF">M5K25_022831</name>
</gene>
<name>A0ABD0U6U7_DENTH</name>
<evidence type="ECO:0000313" key="2">
    <source>
        <dbReference type="Proteomes" id="UP001552299"/>
    </source>
</evidence>
<evidence type="ECO:0000313" key="1">
    <source>
        <dbReference type="EMBL" id="KAL0908342.1"/>
    </source>
</evidence>
<comment type="caution">
    <text evidence="1">The sequence shown here is derived from an EMBL/GenBank/DDBJ whole genome shotgun (WGS) entry which is preliminary data.</text>
</comment>
<dbReference type="AlphaFoldDB" id="A0ABD0U6U7"/>
<sequence length="227" mass="25124">MKSSKDHMKIANKSIQENNWAAKATSKQKQPQHWVGATICAYSTHCNNSSQQGPTSARRTDILGSPFFDVFFGSDKTADDYLDRILYQLSLSLEEHNRPGRWVINSRPLPPPLPGTSSADTILRVTCLTVTSLRSCIRSIRLLHDLLPARTRFSLATWRNKSIDHTRVEKEGETLVNVPRPSRFRVESANAVKEGARTDLVSLEGQTLGGVQVGKIAKGSGNLELDA</sequence>
<dbReference type="EMBL" id="JANQDX010000017">
    <property type="protein sequence ID" value="KAL0908342.1"/>
    <property type="molecule type" value="Genomic_DNA"/>
</dbReference>
<organism evidence="1 2">
    <name type="scientific">Dendrobium thyrsiflorum</name>
    <name type="common">Pinecone-like raceme dendrobium</name>
    <name type="synonym">Orchid</name>
    <dbReference type="NCBI Taxonomy" id="117978"/>
    <lineage>
        <taxon>Eukaryota</taxon>
        <taxon>Viridiplantae</taxon>
        <taxon>Streptophyta</taxon>
        <taxon>Embryophyta</taxon>
        <taxon>Tracheophyta</taxon>
        <taxon>Spermatophyta</taxon>
        <taxon>Magnoliopsida</taxon>
        <taxon>Liliopsida</taxon>
        <taxon>Asparagales</taxon>
        <taxon>Orchidaceae</taxon>
        <taxon>Epidendroideae</taxon>
        <taxon>Malaxideae</taxon>
        <taxon>Dendrobiinae</taxon>
        <taxon>Dendrobium</taxon>
    </lineage>
</organism>
<proteinExistence type="predicted"/>
<reference evidence="1 2" key="1">
    <citation type="journal article" date="2024" name="Plant Biotechnol. J.">
        <title>Dendrobium thyrsiflorum genome and its molecular insights into genes involved in important horticultural traits.</title>
        <authorList>
            <person name="Chen B."/>
            <person name="Wang J.Y."/>
            <person name="Zheng P.J."/>
            <person name="Li K.L."/>
            <person name="Liang Y.M."/>
            <person name="Chen X.F."/>
            <person name="Zhang C."/>
            <person name="Zhao X."/>
            <person name="He X."/>
            <person name="Zhang G.Q."/>
            <person name="Liu Z.J."/>
            <person name="Xu Q."/>
        </authorList>
    </citation>
    <scope>NUCLEOTIDE SEQUENCE [LARGE SCALE GENOMIC DNA]</scope>
    <source>
        <strain evidence="1">GZMU011</strain>
    </source>
</reference>
<keyword evidence="2" id="KW-1185">Reference proteome</keyword>
<dbReference type="Proteomes" id="UP001552299">
    <property type="component" value="Unassembled WGS sequence"/>
</dbReference>